<feature type="chain" id="PRO_5039041057" evidence="8">
    <location>
        <begin position="21"/>
        <end position="268"/>
    </location>
</feature>
<dbReference type="AlphaFoldDB" id="A0A5M3XKC7"/>
<dbReference type="CDD" id="cd06261">
    <property type="entry name" value="TM_PBP2"/>
    <property type="match status" value="1"/>
</dbReference>
<dbReference type="InterPro" id="IPR000515">
    <property type="entry name" value="MetI-like"/>
</dbReference>
<evidence type="ECO:0000256" key="5">
    <source>
        <dbReference type="ARBA" id="ARBA00022989"/>
    </source>
</evidence>
<comment type="subcellular location">
    <subcellularLocation>
        <location evidence="1 7">Cell membrane</location>
        <topology evidence="1 7">Multi-pass membrane protein</topology>
    </subcellularLocation>
</comment>
<dbReference type="InterPro" id="IPR035906">
    <property type="entry name" value="MetI-like_sf"/>
</dbReference>
<protein>
    <submittedName>
        <fullName evidence="10">ABC transporter permease</fullName>
    </submittedName>
</protein>
<evidence type="ECO:0000256" key="6">
    <source>
        <dbReference type="ARBA" id="ARBA00023136"/>
    </source>
</evidence>
<feature type="signal peptide" evidence="8">
    <location>
        <begin position="1"/>
        <end position="20"/>
    </location>
</feature>
<keyword evidence="3" id="KW-1003">Cell membrane</keyword>
<dbReference type="PANTHER" id="PTHR43386:SF25">
    <property type="entry name" value="PEPTIDE ABC TRANSPORTER PERMEASE PROTEIN"/>
    <property type="match status" value="1"/>
</dbReference>
<evidence type="ECO:0000313" key="10">
    <source>
        <dbReference type="EMBL" id="GES20599.1"/>
    </source>
</evidence>
<comment type="caution">
    <text evidence="10">The sequence shown here is derived from an EMBL/GenBank/DDBJ whole genome shotgun (WGS) entry which is preliminary data.</text>
</comment>
<dbReference type="SUPFAM" id="SSF161098">
    <property type="entry name" value="MetI-like"/>
    <property type="match status" value="1"/>
</dbReference>
<evidence type="ECO:0000256" key="8">
    <source>
        <dbReference type="SAM" id="SignalP"/>
    </source>
</evidence>
<dbReference type="OrthoDB" id="6637947at2"/>
<dbReference type="Pfam" id="PF00528">
    <property type="entry name" value="BPD_transp_1"/>
    <property type="match status" value="1"/>
</dbReference>
<dbReference type="Proteomes" id="UP000377595">
    <property type="component" value="Unassembled WGS sequence"/>
</dbReference>
<keyword evidence="8" id="KW-0732">Signal</keyword>
<evidence type="ECO:0000256" key="1">
    <source>
        <dbReference type="ARBA" id="ARBA00004651"/>
    </source>
</evidence>
<name>A0A5M3XKC7_9ACTN</name>
<dbReference type="PANTHER" id="PTHR43386">
    <property type="entry name" value="OLIGOPEPTIDE TRANSPORT SYSTEM PERMEASE PROTEIN APPC"/>
    <property type="match status" value="1"/>
</dbReference>
<dbReference type="PROSITE" id="PS50928">
    <property type="entry name" value="ABC_TM1"/>
    <property type="match status" value="1"/>
</dbReference>
<keyword evidence="2 7" id="KW-0813">Transport</keyword>
<keyword evidence="6 7" id="KW-0472">Membrane</keyword>
<dbReference type="RefSeq" id="WP_155345631.1">
    <property type="nucleotide sequence ID" value="NZ_BAAAHM010000025.1"/>
</dbReference>
<evidence type="ECO:0000259" key="9">
    <source>
        <dbReference type="PROSITE" id="PS50928"/>
    </source>
</evidence>
<feature type="transmembrane region" description="Helical" evidence="7">
    <location>
        <begin position="230"/>
        <end position="256"/>
    </location>
</feature>
<keyword evidence="5 7" id="KW-1133">Transmembrane helix</keyword>
<sequence>MKARVGVGAASVTLALITLAALAPALLVDGTPDQADALAALEGPSADHLFGTDANGRDVFTRIVYGAAPSLLAGLGATALAVAVGTALGLLAALGGRALDEIVMRLVEVVLALPTLLLALLVITITGPGTVNVILAIALYTAPSYARLVRAQTMVIRRAGFVEAATSLGLSQGRIILRHVLPNAFAPLLVLATIEVGTALVAAASLSYLGLGPQPPAPEWGAMLSGGRDYFSVAWWIAIFPGVAITLTVLSITVVGRHLQRLVEGRTS</sequence>
<feature type="transmembrane region" description="Helical" evidence="7">
    <location>
        <begin position="131"/>
        <end position="149"/>
    </location>
</feature>
<feature type="transmembrane region" description="Helical" evidence="7">
    <location>
        <begin position="184"/>
        <end position="210"/>
    </location>
</feature>
<evidence type="ECO:0000256" key="3">
    <source>
        <dbReference type="ARBA" id="ARBA00022475"/>
    </source>
</evidence>
<keyword evidence="4 7" id="KW-0812">Transmembrane</keyword>
<dbReference type="GO" id="GO:0005886">
    <property type="term" value="C:plasma membrane"/>
    <property type="evidence" value="ECO:0007669"/>
    <property type="project" value="UniProtKB-SubCell"/>
</dbReference>
<gene>
    <name evidence="10" type="ORF">Aple_034950</name>
</gene>
<evidence type="ECO:0000313" key="11">
    <source>
        <dbReference type="Proteomes" id="UP000377595"/>
    </source>
</evidence>
<feature type="domain" description="ABC transmembrane type-1" evidence="9">
    <location>
        <begin position="67"/>
        <end position="256"/>
    </location>
</feature>
<feature type="transmembrane region" description="Helical" evidence="7">
    <location>
        <begin position="71"/>
        <end position="94"/>
    </location>
</feature>
<evidence type="ECO:0000256" key="7">
    <source>
        <dbReference type="RuleBase" id="RU363032"/>
    </source>
</evidence>
<accession>A0A5M3XKC7</accession>
<feature type="transmembrane region" description="Helical" evidence="7">
    <location>
        <begin position="106"/>
        <end position="125"/>
    </location>
</feature>
<dbReference type="InterPro" id="IPR050366">
    <property type="entry name" value="BP-dependent_transpt_permease"/>
</dbReference>
<dbReference type="Gene3D" id="1.10.3720.10">
    <property type="entry name" value="MetI-like"/>
    <property type="match status" value="1"/>
</dbReference>
<proteinExistence type="inferred from homology"/>
<evidence type="ECO:0000256" key="2">
    <source>
        <dbReference type="ARBA" id="ARBA00022448"/>
    </source>
</evidence>
<dbReference type="GO" id="GO:0055085">
    <property type="term" value="P:transmembrane transport"/>
    <property type="evidence" value="ECO:0007669"/>
    <property type="project" value="InterPro"/>
</dbReference>
<organism evidence="10 11">
    <name type="scientific">Acrocarpospora pleiomorpha</name>
    <dbReference type="NCBI Taxonomy" id="90975"/>
    <lineage>
        <taxon>Bacteria</taxon>
        <taxon>Bacillati</taxon>
        <taxon>Actinomycetota</taxon>
        <taxon>Actinomycetes</taxon>
        <taxon>Streptosporangiales</taxon>
        <taxon>Streptosporangiaceae</taxon>
        <taxon>Acrocarpospora</taxon>
    </lineage>
</organism>
<dbReference type="EMBL" id="BLAF01000017">
    <property type="protein sequence ID" value="GES20599.1"/>
    <property type="molecule type" value="Genomic_DNA"/>
</dbReference>
<evidence type="ECO:0000256" key="4">
    <source>
        <dbReference type="ARBA" id="ARBA00022692"/>
    </source>
</evidence>
<comment type="similarity">
    <text evidence="7">Belongs to the binding-protein-dependent transport system permease family.</text>
</comment>
<reference evidence="10 11" key="1">
    <citation type="submission" date="2019-10" db="EMBL/GenBank/DDBJ databases">
        <title>Whole genome shotgun sequence of Acrocarpospora pleiomorpha NBRC 16267.</title>
        <authorList>
            <person name="Ichikawa N."/>
            <person name="Kimura A."/>
            <person name="Kitahashi Y."/>
            <person name="Komaki H."/>
            <person name="Oguchi A."/>
        </authorList>
    </citation>
    <scope>NUCLEOTIDE SEQUENCE [LARGE SCALE GENOMIC DNA]</scope>
    <source>
        <strain evidence="10 11">NBRC 16267</strain>
    </source>
</reference>
<keyword evidence="11" id="KW-1185">Reference proteome</keyword>